<evidence type="ECO:0000313" key="3">
    <source>
        <dbReference type="Proteomes" id="UP001199206"/>
    </source>
</evidence>
<gene>
    <name evidence="2" type="ORF">LL965_11025</name>
</gene>
<proteinExistence type="predicted"/>
<dbReference type="PANTHER" id="PTHR36154">
    <property type="entry name" value="DNA-BINDING TRANSCRIPTIONAL ACTIVATOR ALPA"/>
    <property type="match status" value="1"/>
</dbReference>
<name>A0ABS8HG31_9XANT</name>
<keyword evidence="3" id="KW-1185">Reference proteome</keyword>
<dbReference type="Gene3D" id="1.10.238.160">
    <property type="match status" value="1"/>
</dbReference>
<evidence type="ECO:0000256" key="1">
    <source>
        <dbReference type="SAM" id="MobiDB-lite"/>
    </source>
</evidence>
<organism evidence="2 3">
    <name type="scientific">Xanthomonas cassavae CFBP 4642</name>
    <dbReference type="NCBI Taxonomy" id="1219375"/>
    <lineage>
        <taxon>Bacteria</taxon>
        <taxon>Pseudomonadati</taxon>
        <taxon>Pseudomonadota</taxon>
        <taxon>Gammaproteobacteria</taxon>
        <taxon>Lysobacterales</taxon>
        <taxon>Lysobacteraceae</taxon>
        <taxon>Xanthomonas</taxon>
    </lineage>
</organism>
<dbReference type="InterPro" id="IPR052931">
    <property type="entry name" value="Prophage_regulatory_activator"/>
</dbReference>
<dbReference type="RefSeq" id="WP_228325700.1">
    <property type="nucleotide sequence ID" value="NZ_CAWLZN010000001.1"/>
</dbReference>
<dbReference type="PANTHER" id="PTHR36154:SF1">
    <property type="entry name" value="DNA-BINDING TRANSCRIPTIONAL ACTIVATOR ALPA"/>
    <property type="match status" value="1"/>
</dbReference>
<sequence length="184" mass="20188">MRQQTHAPPCAANSLLPFAGCIAALARQRLARIVYAGRQRLSVVRLIPAASNRVCKKSFYTASRVNSDASASSLWASPKHMAVVDRQVKAPPQTMLASRTTPAASPGTPANAPRPDAGRSERFLRKPEVLSRTGISRSHLYWLMDRDRFPKSIPLSPRVTVWLESDVDAWIAAQIPATHPRAQS</sequence>
<accession>A0ABS8HG31</accession>
<dbReference type="EMBL" id="JAJGQJ010000021">
    <property type="protein sequence ID" value="MCC4620592.1"/>
    <property type="molecule type" value="Genomic_DNA"/>
</dbReference>
<dbReference type="InterPro" id="IPR010260">
    <property type="entry name" value="AlpA"/>
</dbReference>
<evidence type="ECO:0000313" key="2">
    <source>
        <dbReference type="EMBL" id="MCC4620592.1"/>
    </source>
</evidence>
<protein>
    <submittedName>
        <fullName evidence="2">AlpA family transcriptional regulator</fullName>
    </submittedName>
</protein>
<feature type="region of interest" description="Disordered" evidence="1">
    <location>
        <begin position="97"/>
        <end position="120"/>
    </location>
</feature>
<dbReference type="Proteomes" id="UP001199206">
    <property type="component" value="Unassembled WGS sequence"/>
</dbReference>
<dbReference type="Pfam" id="PF05930">
    <property type="entry name" value="Phage_AlpA"/>
    <property type="match status" value="1"/>
</dbReference>
<comment type="caution">
    <text evidence="2">The sequence shown here is derived from an EMBL/GenBank/DDBJ whole genome shotgun (WGS) entry which is preliminary data.</text>
</comment>
<reference evidence="2 3" key="1">
    <citation type="submission" date="2021-10" db="EMBL/GenBank/DDBJ databases">
        <title>Genome sequencing of Xanthomonas strains from NCPPB.</title>
        <authorList>
            <person name="Hussein R."/>
            <person name="Harrison J."/>
            <person name="Studholme D.J."/>
            <person name="Vicente J."/>
            <person name="Grant M."/>
        </authorList>
    </citation>
    <scope>NUCLEOTIDE SEQUENCE [LARGE SCALE GENOMIC DNA]</scope>
    <source>
        <strain evidence="2 3">NCPPB 101</strain>
    </source>
</reference>